<evidence type="ECO:0000313" key="6">
    <source>
        <dbReference type="EMBL" id="BDA63565.1"/>
    </source>
</evidence>
<dbReference type="PANTHER" id="PTHR43408">
    <property type="entry name" value="FMN REDUCTASE (NADPH)"/>
    <property type="match status" value="1"/>
</dbReference>
<dbReference type="PANTHER" id="PTHR43408:SF2">
    <property type="entry name" value="FMN REDUCTASE (NADPH)"/>
    <property type="match status" value="1"/>
</dbReference>
<gene>
    <name evidence="6" type="ORF">MANAM107_03990</name>
</gene>
<keyword evidence="1" id="KW-0285">Flavoprotein</keyword>
<dbReference type="SUPFAM" id="SSF52218">
    <property type="entry name" value="Flavoproteins"/>
    <property type="match status" value="1"/>
</dbReference>
<keyword evidence="3" id="KW-0560">Oxidoreductase</keyword>
<dbReference type="EMBL" id="AP025017">
    <property type="protein sequence ID" value="BDA63565.1"/>
    <property type="molecule type" value="Genomic_DNA"/>
</dbReference>
<organism evidence="6 7">
    <name type="scientific">Actinomyces capricornis</name>
    <dbReference type="NCBI Taxonomy" id="2755559"/>
    <lineage>
        <taxon>Bacteria</taxon>
        <taxon>Bacillati</taxon>
        <taxon>Actinomycetota</taxon>
        <taxon>Actinomycetes</taxon>
        <taxon>Actinomycetales</taxon>
        <taxon>Actinomycetaceae</taxon>
        <taxon>Actinomyces</taxon>
    </lineage>
</organism>
<evidence type="ECO:0000256" key="3">
    <source>
        <dbReference type="ARBA" id="ARBA00023002"/>
    </source>
</evidence>
<dbReference type="NCBIfam" id="TIGR04037">
    <property type="entry name" value="LLM_duo_CE1759"/>
    <property type="match status" value="1"/>
</dbReference>
<sequence>MSNTAQGPGAPRSGQGAAAPGYAPERQEVEAARLAGRAGTTTARADEAGGPMVGEYGDFDDAYDHTQMGRIARLVAVHAGISTPSTSERLADRLAQAARRALEADSRLASVEVISLRPMAGDIALASVGGPMSAELDKAVESLSRADGAILVSPVFQGSYSGLFKSFVDVLPEGALEGMPVILGATAGTARHSLVTEYALRPLLTHLKARPATLAVFAASEDFGAAWASEAPAARREAPLGARVERAGSELAQMLRCHSRQEPVDAMAGFTPMDSLLPRRSR</sequence>
<keyword evidence="7" id="KW-1185">Reference proteome</keyword>
<evidence type="ECO:0000256" key="4">
    <source>
        <dbReference type="SAM" id="MobiDB-lite"/>
    </source>
</evidence>
<dbReference type="Gene3D" id="3.40.50.360">
    <property type="match status" value="1"/>
</dbReference>
<reference evidence="6 7" key="1">
    <citation type="submission" date="2021-08" db="EMBL/GenBank/DDBJ databases">
        <title>Whole genome sequence of novel Actinomyces species strain MAS-1.</title>
        <authorList>
            <person name="Saito M."/>
            <person name="Kuwahara N."/>
            <person name="Takizawa T."/>
            <person name="Gotouda H."/>
            <person name="Ochiai T."/>
        </authorList>
    </citation>
    <scope>NUCLEOTIDE SEQUENCE [LARGE SCALE GENOMIC DNA]</scope>
    <source>
        <strain evidence="6 7">MAS-1</strain>
    </source>
</reference>
<name>A0ABN6K1R6_9ACTO</name>
<feature type="region of interest" description="Disordered" evidence="4">
    <location>
        <begin position="1"/>
        <end position="26"/>
    </location>
</feature>
<protein>
    <recommendedName>
        <fullName evidence="5">NADPH-dependent FMN reductase-like domain-containing protein</fullName>
    </recommendedName>
</protein>
<evidence type="ECO:0000256" key="1">
    <source>
        <dbReference type="ARBA" id="ARBA00022630"/>
    </source>
</evidence>
<evidence type="ECO:0000256" key="2">
    <source>
        <dbReference type="ARBA" id="ARBA00022643"/>
    </source>
</evidence>
<evidence type="ECO:0000313" key="7">
    <source>
        <dbReference type="Proteomes" id="UP000824496"/>
    </source>
</evidence>
<dbReference type="InterPro" id="IPR023932">
    <property type="entry name" value="CE1759_FMN_reduct"/>
</dbReference>
<dbReference type="Proteomes" id="UP000824496">
    <property type="component" value="Chromosome"/>
</dbReference>
<evidence type="ECO:0000259" key="5">
    <source>
        <dbReference type="Pfam" id="PF03358"/>
    </source>
</evidence>
<dbReference type="InterPro" id="IPR051814">
    <property type="entry name" value="NAD(P)H-dep_FMN_reductase"/>
</dbReference>
<keyword evidence="2" id="KW-0288">FMN</keyword>
<dbReference type="InterPro" id="IPR005025">
    <property type="entry name" value="FMN_Rdtase-like_dom"/>
</dbReference>
<dbReference type="InterPro" id="IPR029039">
    <property type="entry name" value="Flavoprotein-like_sf"/>
</dbReference>
<proteinExistence type="predicted"/>
<feature type="domain" description="NADPH-dependent FMN reductase-like" evidence="5">
    <location>
        <begin position="73"/>
        <end position="221"/>
    </location>
</feature>
<accession>A0ABN6K1R6</accession>
<dbReference type="Pfam" id="PF03358">
    <property type="entry name" value="FMN_red"/>
    <property type="match status" value="1"/>
</dbReference>